<dbReference type="STRING" id="1790137.AXE80_06070"/>
<dbReference type="InterPro" id="IPR026444">
    <property type="entry name" value="Secre_tail"/>
</dbReference>
<gene>
    <name evidence="5" type="ORF">AXE80_06070</name>
</gene>
<feature type="chain" id="PRO_5008532463" description="Secretion system C-terminal sorting domain-containing protein" evidence="2">
    <location>
        <begin position="24"/>
        <end position="259"/>
    </location>
</feature>
<dbReference type="SUPFAM" id="SSF50370">
    <property type="entry name" value="Ricin B-like lectins"/>
    <property type="match status" value="1"/>
</dbReference>
<evidence type="ECO:0000256" key="1">
    <source>
        <dbReference type="ARBA" id="ARBA00022729"/>
    </source>
</evidence>
<evidence type="ECO:0000313" key="6">
    <source>
        <dbReference type="Proteomes" id="UP000092967"/>
    </source>
</evidence>
<evidence type="ECO:0000256" key="2">
    <source>
        <dbReference type="SAM" id="SignalP"/>
    </source>
</evidence>
<feature type="signal peptide" evidence="2">
    <location>
        <begin position="1"/>
        <end position="23"/>
    </location>
</feature>
<dbReference type="Gene3D" id="2.80.10.50">
    <property type="match status" value="1"/>
</dbReference>
<keyword evidence="6" id="KW-1185">Reference proteome</keyword>
<sequence>MKKITLKISAFLLLSMSALQIQAQAFVTGTTGVYKIKVQGENLYLTQSTTTDALTYEQENGSSDTQLFIIDNHPDGDNYSITSKVSGKGALEVLDINDVASAIGAKGNAAGGSGQQDKWNPTRGTGTQIFLESDKTGTAWEGLGAKRRLQDYAVGDPVKISGGTPVAFDFVFVETLSSKEFNVSSVFVANPVDNSLAVSGLTNQINEIKVYSILGKEVLRHKLNNQNTLSLDVSGLVSGVYIVVFSGEKGSFTKKIIKN</sequence>
<dbReference type="NCBIfam" id="TIGR04183">
    <property type="entry name" value="Por_Secre_tail"/>
    <property type="match status" value="1"/>
</dbReference>
<dbReference type="AlphaFoldDB" id="A0A1B1Y513"/>
<evidence type="ECO:0000259" key="4">
    <source>
        <dbReference type="Pfam" id="PF18962"/>
    </source>
</evidence>
<proteinExistence type="predicted"/>
<dbReference type="Pfam" id="PF14200">
    <property type="entry name" value="RicinB_lectin_2"/>
    <property type="match status" value="1"/>
</dbReference>
<dbReference type="RefSeq" id="WP_068825414.1">
    <property type="nucleotide sequence ID" value="NZ_CP014224.1"/>
</dbReference>
<dbReference type="InterPro" id="IPR000772">
    <property type="entry name" value="Ricin_B_lectin"/>
</dbReference>
<dbReference type="EMBL" id="CP014224">
    <property type="protein sequence ID" value="ANW95871.1"/>
    <property type="molecule type" value="Genomic_DNA"/>
</dbReference>
<evidence type="ECO:0000259" key="3">
    <source>
        <dbReference type="Pfam" id="PF14200"/>
    </source>
</evidence>
<dbReference type="InterPro" id="IPR035992">
    <property type="entry name" value="Ricin_B-like_lectins"/>
</dbReference>
<feature type="domain" description="Secretion system C-terminal sorting" evidence="4">
    <location>
        <begin position="190"/>
        <end position="257"/>
    </location>
</feature>
<dbReference type="Proteomes" id="UP000092967">
    <property type="component" value="Chromosome"/>
</dbReference>
<accession>A0A1B1Y513</accession>
<feature type="domain" description="Ricin B lectin" evidence="3">
    <location>
        <begin position="24"/>
        <end position="102"/>
    </location>
</feature>
<dbReference type="Pfam" id="PF18962">
    <property type="entry name" value="Por_Secre_tail"/>
    <property type="match status" value="1"/>
</dbReference>
<evidence type="ECO:0008006" key="7">
    <source>
        <dbReference type="Google" id="ProtNLM"/>
    </source>
</evidence>
<dbReference type="KEGG" id="wfu:AXE80_06070"/>
<evidence type="ECO:0000313" key="5">
    <source>
        <dbReference type="EMBL" id="ANW95871.1"/>
    </source>
</evidence>
<organism evidence="5 6">
    <name type="scientific">Wenyingzhuangia fucanilytica</name>
    <dbReference type="NCBI Taxonomy" id="1790137"/>
    <lineage>
        <taxon>Bacteria</taxon>
        <taxon>Pseudomonadati</taxon>
        <taxon>Bacteroidota</taxon>
        <taxon>Flavobacteriia</taxon>
        <taxon>Flavobacteriales</taxon>
        <taxon>Flavobacteriaceae</taxon>
        <taxon>Wenyingzhuangia</taxon>
    </lineage>
</organism>
<reference evidence="5 6" key="1">
    <citation type="submission" date="2016-02" db="EMBL/GenBank/DDBJ databases">
        <authorList>
            <person name="Wen L."/>
            <person name="He K."/>
            <person name="Yang H."/>
        </authorList>
    </citation>
    <scope>NUCLEOTIDE SEQUENCE [LARGE SCALE GENOMIC DNA]</scope>
    <source>
        <strain evidence="5 6">CZ1127</strain>
    </source>
</reference>
<keyword evidence="1 2" id="KW-0732">Signal</keyword>
<dbReference type="OrthoDB" id="977776at2"/>
<name>A0A1B1Y513_9FLAO</name>
<protein>
    <recommendedName>
        <fullName evidence="7">Secretion system C-terminal sorting domain-containing protein</fullName>
    </recommendedName>
</protein>